<dbReference type="SUPFAM" id="SSF141371">
    <property type="entry name" value="PilZ domain-like"/>
    <property type="match status" value="1"/>
</dbReference>
<dbReference type="InterPro" id="IPR027021">
    <property type="entry name" value="C-di-GMP_BP_PA4608"/>
</dbReference>
<dbReference type="Pfam" id="PF07238">
    <property type="entry name" value="PilZ"/>
    <property type="match status" value="1"/>
</dbReference>
<dbReference type="GO" id="GO:0035438">
    <property type="term" value="F:cyclic-di-GMP binding"/>
    <property type="evidence" value="ECO:0007669"/>
    <property type="project" value="InterPro"/>
</dbReference>
<dbReference type="PIRSF" id="PIRSF028141">
    <property type="entry name" value="C-di-GMP_BP_PA4608"/>
    <property type="match status" value="1"/>
</dbReference>
<proteinExistence type="predicted"/>
<accession>A0A3B0YMK7</accession>
<organism evidence="2">
    <name type="scientific">hydrothermal vent metagenome</name>
    <dbReference type="NCBI Taxonomy" id="652676"/>
    <lineage>
        <taxon>unclassified sequences</taxon>
        <taxon>metagenomes</taxon>
        <taxon>ecological metagenomes</taxon>
    </lineage>
</organism>
<dbReference type="InterPro" id="IPR009875">
    <property type="entry name" value="PilZ_domain"/>
</dbReference>
<sequence>MTQAEKNSERRRFSRILIDVTVKFEHKQQQWQSKLIDISLKGMLIENPDGWQGSMGDKVIIDVPLDPETHISMNAQVSHFDELTIGYECTVIDIASIAHLRRIVELNIGNTRLLERELHALGNPDE</sequence>
<protein>
    <recommendedName>
        <fullName evidence="1">PilZ domain-containing protein</fullName>
    </recommendedName>
</protein>
<evidence type="ECO:0000313" key="2">
    <source>
        <dbReference type="EMBL" id="VAW82165.1"/>
    </source>
</evidence>
<name>A0A3B0YMK7_9ZZZZ</name>
<evidence type="ECO:0000259" key="1">
    <source>
        <dbReference type="Pfam" id="PF07238"/>
    </source>
</evidence>
<gene>
    <name evidence="2" type="ORF">MNBD_GAMMA12-1012</name>
</gene>
<dbReference type="Gene3D" id="2.40.10.220">
    <property type="entry name" value="predicted glycosyltransferase like domains"/>
    <property type="match status" value="1"/>
</dbReference>
<reference evidence="2" key="1">
    <citation type="submission" date="2018-06" db="EMBL/GenBank/DDBJ databases">
        <authorList>
            <person name="Zhirakovskaya E."/>
        </authorList>
    </citation>
    <scope>NUCLEOTIDE SEQUENCE</scope>
</reference>
<dbReference type="AlphaFoldDB" id="A0A3B0YMK7"/>
<dbReference type="EMBL" id="UOFL01000238">
    <property type="protein sequence ID" value="VAW82165.1"/>
    <property type="molecule type" value="Genomic_DNA"/>
</dbReference>
<feature type="domain" description="PilZ" evidence="1">
    <location>
        <begin position="9"/>
        <end position="105"/>
    </location>
</feature>